<feature type="transmembrane region" description="Helical" evidence="10">
    <location>
        <begin position="326"/>
        <end position="344"/>
    </location>
</feature>
<feature type="transmembrane region" description="Helical" evidence="10">
    <location>
        <begin position="188"/>
        <end position="206"/>
    </location>
</feature>
<keyword evidence="9" id="KW-0407">Ion channel</keyword>
<reference evidence="12" key="1">
    <citation type="journal article" date="2019" name="Int. J. Syst. Evol. Microbiol.">
        <title>The Global Catalogue of Microorganisms (GCM) 10K type strain sequencing project: providing services to taxonomists for standard genome sequencing and annotation.</title>
        <authorList>
            <consortium name="The Broad Institute Genomics Platform"/>
            <consortium name="The Broad Institute Genome Sequencing Center for Infectious Disease"/>
            <person name="Wu L."/>
            <person name="Ma J."/>
        </authorList>
    </citation>
    <scope>NUCLEOTIDE SEQUENCE [LARGE SCALE GENOMIC DNA]</scope>
    <source>
        <strain evidence="12">KCTC 22814</strain>
    </source>
</reference>
<evidence type="ECO:0000256" key="8">
    <source>
        <dbReference type="ARBA" id="ARBA00023214"/>
    </source>
</evidence>
<dbReference type="Proteomes" id="UP001597525">
    <property type="component" value="Unassembled WGS sequence"/>
</dbReference>
<dbReference type="Pfam" id="PF00654">
    <property type="entry name" value="Voltage_CLC"/>
    <property type="match status" value="1"/>
</dbReference>
<feature type="transmembrane region" description="Helical" evidence="10">
    <location>
        <begin position="258"/>
        <end position="280"/>
    </location>
</feature>
<evidence type="ECO:0000256" key="5">
    <source>
        <dbReference type="ARBA" id="ARBA00023065"/>
    </source>
</evidence>
<comment type="caution">
    <text evidence="11">The sequence shown here is derived from an EMBL/GenBank/DDBJ whole genome shotgun (WGS) entry which is preliminary data.</text>
</comment>
<dbReference type="EMBL" id="JBHUPB010000003">
    <property type="protein sequence ID" value="MFD2966582.1"/>
    <property type="molecule type" value="Genomic_DNA"/>
</dbReference>
<organism evidence="11 12">
    <name type="scientific">Sphingobacterium bambusae</name>
    <dbReference type="NCBI Taxonomy" id="662858"/>
    <lineage>
        <taxon>Bacteria</taxon>
        <taxon>Pseudomonadati</taxon>
        <taxon>Bacteroidota</taxon>
        <taxon>Sphingobacteriia</taxon>
        <taxon>Sphingobacteriales</taxon>
        <taxon>Sphingobacteriaceae</taxon>
        <taxon>Sphingobacterium</taxon>
    </lineage>
</organism>
<feature type="transmembrane region" description="Helical" evidence="10">
    <location>
        <begin position="300"/>
        <end position="320"/>
    </location>
</feature>
<dbReference type="InterPro" id="IPR014743">
    <property type="entry name" value="Cl-channel_core"/>
</dbReference>
<evidence type="ECO:0000256" key="1">
    <source>
        <dbReference type="ARBA" id="ARBA00004141"/>
    </source>
</evidence>
<feature type="transmembrane region" description="Helical" evidence="10">
    <location>
        <begin position="389"/>
        <end position="408"/>
    </location>
</feature>
<protein>
    <submittedName>
        <fullName evidence="11">Chloride channel protein</fullName>
    </submittedName>
</protein>
<name>A0ABW6BB90_9SPHI</name>
<keyword evidence="7" id="KW-0869">Chloride channel</keyword>
<feature type="transmembrane region" description="Helical" evidence="10">
    <location>
        <begin position="15"/>
        <end position="34"/>
    </location>
</feature>
<dbReference type="CDD" id="cd00400">
    <property type="entry name" value="Voltage_gated_ClC"/>
    <property type="match status" value="1"/>
</dbReference>
<evidence type="ECO:0000313" key="11">
    <source>
        <dbReference type="EMBL" id="MFD2966582.1"/>
    </source>
</evidence>
<feature type="transmembrane region" description="Helical" evidence="10">
    <location>
        <begin position="226"/>
        <end position="246"/>
    </location>
</feature>
<comment type="subcellular location">
    <subcellularLocation>
        <location evidence="1">Membrane</location>
        <topology evidence="1">Multi-pass membrane protein</topology>
    </subcellularLocation>
</comment>
<keyword evidence="5" id="KW-0406">Ion transport</keyword>
<sequence>MVDLTRRNKVVSNGYFRLVMASMLVSLLSCGLGYSLKHFTEYAEEFIFHHVQSFSSLAFIALPSVGITAIYFLRKYLFKNRKNKGITEIYNTLDKRKDHLPFFKIPSHFINGFLTVIFGGSTGVEVSTVVSTATIGNELYKKGFSASKYKRELICAGVTAGVAILFASPLAGLLFALEVIARKVHKTILLSSSVSAICAYFFICLFDSRPFFDIPVQDWQWKAVPFFMLLSLLSGILSVYFTLVVIKTKTLFNKISSNFTRVNLGAVAVGLLIFLLPVLYGDSYHGLKEILHQLVEHKDYSIALLFLLVVLKPLASSLTLGAGGDGGVFAPSIVSGALLGLLIAHSSNLFLGTNLLLFNFMLIGAACTLAGSIFAPLTAIFLVCSLAPNGYALIIPLGICCFLTKYFAQCILPYNVYTYEAYKEASALVPKGR</sequence>
<evidence type="ECO:0000313" key="12">
    <source>
        <dbReference type="Proteomes" id="UP001597525"/>
    </source>
</evidence>
<evidence type="ECO:0000256" key="6">
    <source>
        <dbReference type="ARBA" id="ARBA00023136"/>
    </source>
</evidence>
<keyword evidence="6 10" id="KW-0472">Membrane</keyword>
<evidence type="ECO:0000256" key="10">
    <source>
        <dbReference type="SAM" id="Phobius"/>
    </source>
</evidence>
<dbReference type="PANTHER" id="PTHR43427">
    <property type="entry name" value="CHLORIDE CHANNEL PROTEIN CLC-E"/>
    <property type="match status" value="1"/>
</dbReference>
<dbReference type="SUPFAM" id="SSF81340">
    <property type="entry name" value="Clc chloride channel"/>
    <property type="match status" value="1"/>
</dbReference>
<dbReference type="PROSITE" id="PS51257">
    <property type="entry name" value="PROKAR_LIPOPROTEIN"/>
    <property type="match status" value="1"/>
</dbReference>
<keyword evidence="4 10" id="KW-1133">Transmembrane helix</keyword>
<dbReference type="InterPro" id="IPR001807">
    <property type="entry name" value="ClC"/>
</dbReference>
<dbReference type="PRINTS" id="PR00762">
    <property type="entry name" value="CLCHANNEL"/>
</dbReference>
<dbReference type="RefSeq" id="WP_320184364.1">
    <property type="nucleotide sequence ID" value="NZ_CP138332.1"/>
</dbReference>
<feature type="transmembrane region" description="Helical" evidence="10">
    <location>
        <begin position="356"/>
        <end position="383"/>
    </location>
</feature>
<dbReference type="Gene3D" id="1.10.3080.10">
    <property type="entry name" value="Clc chloride channel"/>
    <property type="match status" value="1"/>
</dbReference>
<dbReference type="InterPro" id="IPR050368">
    <property type="entry name" value="ClC-type_chloride_channel"/>
</dbReference>
<accession>A0ABW6BB90</accession>
<keyword evidence="2" id="KW-0813">Transport</keyword>
<keyword evidence="3 10" id="KW-0812">Transmembrane</keyword>
<keyword evidence="12" id="KW-1185">Reference proteome</keyword>
<gene>
    <name evidence="11" type="ORF">ACFS7Y_04245</name>
</gene>
<evidence type="ECO:0000256" key="9">
    <source>
        <dbReference type="ARBA" id="ARBA00023303"/>
    </source>
</evidence>
<evidence type="ECO:0000256" key="4">
    <source>
        <dbReference type="ARBA" id="ARBA00022989"/>
    </source>
</evidence>
<proteinExistence type="predicted"/>
<feature type="transmembrane region" description="Helical" evidence="10">
    <location>
        <begin position="54"/>
        <end position="73"/>
    </location>
</feature>
<evidence type="ECO:0000256" key="3">
    <source>
        <dbReference type="ARBA" id="ARBA00022692"/>
    </source>
</evidence>
<evidence type="ECO:0000256" key="2">
    <source>
        <dbReference type="ARBA" id="ARBA00022448"/>
    </source>
</evidence>
<evidence type="ECO:0000256" key="7">
    <source>
        <dbReference type="ARBA" id="ARBA00023173"/>
    </source>
</evidence>
<feature type="transmembrane region" description="Helical" evidence="10">
    <location>
        <begin position="153"/>
        <end position="176"/>
    </location>
</feature>
<dbReference type="PANTHER" id="PTHR43427:SF6">
    <property type="entry name" value="CHLORIDE CHANNEL PROTEIN CLC-E"/>
    <property type="match status" value="1"/>
</dbReference>
<keyword evidence="8" id="KW-0868">Chloride</keyword>